<evidence type="ECO:0000313" key="3">
    <source>
        <dbReference type="Proteomes" id="UP001381693"/>
    </source>
</evidence>
<dbReference type="InterPro" id="IPR052976">
    <property type="entry name" value="Scoloptoxin-like"/>
</dbReference>
<protein>
    <recommendedName>
        <fullName evidence="1">Chitin-binding type-2 domain-containing protein</fullName>
    </recommendedName>
</protein>
<dbReference type="GO" id="GO:0008061">
    <property type="term" value="F:chitin binding"/>
    <property type="evidence" value="ECO:0007669"/>
    <property type="project" value="InterPro"/>
</dbReference>
<evidence type="ECO:0000313" key="2">
    <source>
        <dbReference type="EMBL" id="KAK7019430.1"/>
    </source>
</evidence>
<feature type="domain" description="Chitin-binding type-2" evidence="1">
    <location>
        <begin position="121"/>
        <end position="181"/>
    </location>
</feature>
<proteinExistence type="predicted"/>
<dbReference type="Proteomes" id="UP001381693">
    <property type="component" value="Unassembled WGS sequence"/>
</dbReference>
<dbReference type="SMART" id="SM00494">
    <property type="entry name" value="ChtBD2"/>
    <property type="match status" value="1"/>
</dbReference>
<dbReference type="InterPro" id="IPR002557">
    <property type="entry name" value="Chitin-bd_dom"/>
</dbReference>
<dbReference type="PROSITE" id="PS50940">
    <property type="entry name" value="CHIT_BIND_II"/>
    <property type="match status" value="1"/>
</dbReference>
<comment type="caution">
    <text evidence="2">The sequence shown here is derived from an EMBL/GenBank/DDBJ whole genome shotgun (WGS) entry which is preliminary data.</text>
</comment>
<keyword evidence="3" id="KW-1185">Reference proteome</keyword>
<evidence type="ECO:0000259" key="1">
    <source>
        <dbReference type="PROSITE" id="PS50940"/>
    </source>
</evidence>
<dbReference type="InterPro" id="IPR036508">
    <property type="entry name" value="Chitin-bd_dom_sf"/>
</dbReference>
<sequence>MEKREKERGCEAQWLYLVSQSVGIASSLLKDVFPPLCLSTCKQVIPAMMKSLSLLILILSVISGQSVRGQENEEPDFPLATGEEAKEANARILELFDAIMEETPRFPEGMPSYREIPRDLEFTCADKVPGYYADVNYGCQVYHVCREEAEHGVASFLCPNATIFHQQIFACDWWFNVDCSQAPTFYYLNEDLYKDPVVEDVDNNVAQVK</sequence>
<dbReference type="Pfam" id="PF01607">
    <property type="entry name" value="CBM_14"/>
    <property type="match status" value="1"/>
</dbReference>
<dbReference type="AlphaFoldDB" id="A0AAN8ZVZ7"/>
<name>A0AAN8ZVZ7_HALRR</name>
<dbReference type="GO" id="GO:0005576">
    <property type="term" value="C:extracellular region"/>
    <property type="evidence" value="ECO:0007669"/>
    <property type="project" value="InterPro"/>
</dbReference>
<dbReference type="Gene3D" id="2.170.140.10">
    <property type="entry name" value="Chitin binding domain"/>
    <property type="match status" value="1"/>
</dbReference>
<dbReference type="SUPFAM" id="SSF57625">
    <property type="entry name" value="Invertebrate chitin-binding proteins"/>
    <property type="match status" value="1"/>
</dbReference>
<accession>A0AAN8ZVZ7</accession>
<gene>
    <name evidence="2" type="ORF">SK128_005506</name>
</gene>
<dbReference type="PANTHER" id="PTHR22933:SF43">
    <property type="entry name" value="LP10131P"/>
    <property type="match status" value="1"/>
</dbReference>
<organism evidence="2 3">
    <name type="scientific">Halocaridina rubra</name>
    <name type="common">Hawaiian red shrimp</name>
    <dbReference type="NCBI Taxonomy" id="373956"/>
    <lineage>
        <taxon>Eukaryota</taxon>
        <taxon>Metazoa</taxon>
        <taxon>Ecdysozoa</taxon>
        <taxon>Arthropoda</taxon>
        <taxon>Crustacea</taxon>
        <taxon>Multicrustacea</taxon>
        <taxon>Malacostraca</taxon>
        <taxon>Eumalacostraca</taxon>
        <taxon>Eucarida</taxon>
        <taxon>Decapoda</taxon>
        <taxon>Pleocyemata</taxon>
        <taxon>Caridea</taxon>
        <taxon>Atyoidea</taxon>
        <taxon>Atyidae</taxon>
        <taxon>Halocaridina</taxon>
    </lineage>
</organism>
<dbReference type="PANTHER" id="PTHR22933">
    <property type="entry name" value="FI18007P1-RELATED"/>
    <property type="match status" value="1"/>
</dbReference>
<dbReference type="EMBL" id="JAXCGZ010022995">
    <property type="protein sequence ID" value="KAK7019430.1"/>
    <property type="molecule type" value="Genomic_DNA"/>
</dbReference>
<reference evidence="2 3" key="1">
    <citation type="submission" date="2023-11" db="EMBL/GenBank/DDBJ databases">
        <title>Halocaridina rubra genome assembly.</title>
        <authorList>
            <person name="Smith C."/>
        </authorList>
    </citation>
    <scope>NUCLEOTIDE SEQUENCE [LARGE SCALE GENOMIC DNA]</scope>
    <source>
        <strain evidence="2">EP-1</strain>
        <tissue evidence="2">Whole</tissue>
    </source>
</reference>